<feature type="compositionally biased region" description="Basic and acidic residues" evidence="5">
    <location>
        <begin position="400"/>
        <end position="412"/>
    </location>
</feature>
<accession>A0A1X7V4M1</accession>
<dbReference type="STRING" id="400682.A0A1X7V4M1"/>
<evidence type="ECO:0000256" key="6">
    <source>
        <dbReference type="SAM" id="SignalP"/>
    </source>
</evidence>
<dbReference type="AlphaFoldDB" id="A0A1X7V4M1"/>
<evidence type="ECO:0000256" key="4">
    <source>
        <dbReference type="ARBA" id="ARBA00023157"/>
    </source>
</evidence>
<keyword evidence="9" id="KW-1185">Reference proteome</keyword>
<dbReference type="InterPro" id="IPR044865">
    <property type="entry name" value="MRH_dom"/>
</dbReference>
<dbReference type="PANTHER" id="PTHR15414">
    <property type="entry name" value="OS-9-RELATED"/>
    <property type="match status" value="1"/>
</dbReference>
<feature type="chain" id="PRO_5010877873" description="MRH domain-containing protein" evidence="6">
    <location>
        <begin position="24"/>
        <end position="549"/>
    </location>
</feature>
<dbReference type="Pfam" id="PF07915">
    <property type="entry name" value="PRKCSH"/>
    <property type="match status" value="1"/>
</dbReference>
<sequence>MDLQVLFLFSVAVFMKTLENVIGIRDTGFGSFDLFEMHSNSYELSIDSSPVTEELLTKREDTQTEPMVRVWSKTGQEFACFLPSGISNDRDMEILNDENFIDISMLLSQLRRNCILSNQGWWSYKYCHGSNITQFHIEGGQMVGDLISLGVFESETEWNEEKLQKSMERQRKNKLIKEHNVAKLSSHNARYVNGTACDVRDVRRTTIAKITCSPYHADTSIVNIIEHETCNYTFVIHAPQLCDHPLFRIDDIESTDVIRCSPILSDEQYRRHTSRIEAKSAMSGVQDALKKNLVKERKTKEKEVPLMDIFQLLANSIADKVTSNGRNTIDSEDEEGLNKETEEIIDNLVSETLSSVFGRGDSDAEKDSSSDNSWKGSDAESKSSASRTSNKQRELTVGGKGEKEERSLKRAQEDDDESPENRKHKSKPNIEQATNQGEDGKKSKKEKFKVYHIKLTDQSALQEEDLDKIVEDVAKSDPRLNDGDRSKKIIEVDLSSKKGASSLLAQAIEQYIGKDDSNDVSERQMKQQELEENYSNTWDSIDEEKDDER</sequence>
<reference evidence="8" key="2">
    <citation type="submission" date="2017-05" db="UniProtKB">
        <authorList>
            <consortium name="EnsemblMetazoa"/>
        </authorList>
    </citation>
    <scope>IDENTIFICATION</scope>
</reference>
<dbReference type="PROSITE" id="PS51914">
    <property type="entry name" value="MRH"/>
    <property type="match status" value="1"/>
</dbReference>
<dbReference type="InterPro" id="IPR045149">
    <property type="entry name" value="OS-9-like"/>
</dbReference>
<dbReference type="GO" id="GO:0005788">
    <property type="term" value="C:endoplasmic reticulum lumen"/>
    <property type="evidence" value="ECO:0007669"/>
    <property type="project" value="TreeGrafter"/>
</dbReference>
<evidence type="ECO:0000259" key="7">
    <source>
        <dbReference type="PROSITE" id="PS51914"/>
    </source>
</evidence>
<reference evidence="9" key="1">
    <citation type="journal article" date="2010" name="Nature">
        <title>The Amphimedon queenslandica genome and the evolution of animal complexity.</title>
        <authorList>
            <person name="Srivastava M."/>
            <person name="Simakov O."/>
            <person name="Chapman J."/>
            <person name="Fahey B."/>
            <person name="Gauthier M.E."/>
            <person name="Mitros T."/>
            <person name="Richards G.S."/>
            <person name="Conaco C."/>
            <person name="Dacre M."/>
            <person name="Hellsten U."/>
            <person name="Larroux C."/>
            <person name="Putnam N.H."/>
            <person name="Stanke M."/>
            <person name="Adamska M."/>
            <person name="Darling A."/>
            <person name="Degnan S.M."/>
            <person name="Oakley T.H."/>
            <person name="Plachetzki D.C."/>
            <person name="Zhai Y."/>
            <person name="Adamski M."/>
            <person name="Calcino A."/>
            <person name="Cummins S.F."/>
            <person name="Goodstein D.M."/>
            <person name="Harris C."/>
            <person name="Jackson D.J."/>
            <person name="Leys S.P."/>
            <person name="Shu S."/>
            <person name="Woodcroft B.J."/>
            <person name="Vervoort M."/>
            <person name="Kosik K.S."/>
            <person name="Manning G."/>
            <person name="Degnan B.M."/>
            <person name="Rokhsar D.S."/>
        </authorList>
    </citation>
    <scope>NUCLEOTIDE SEQUENCE [LARGE SCALE GENOMIC DNA]</scope>
</reference>
<name>A0A1X7V4M1_AMPQE</name>
<keyword evidence="4" id="KW-1015">Disulfide bond</keyword>
<dbReference type="GO" id="GO:0030970">
    <property type="term" value="P:retrograde protein transport, ER to cytosol"/>
    <property type="evidence" value="ECO:0007669"/>
    <property type="project" value="TreeGrafter"/>
</dbReference>
<evidence type="ECO:0000256" key="2">
    <source>
        <dbReference type="ARBA" id="ARBA00022729"/>
    </source>
</evidence>
<feature type="compositionally biased region" description="Acidic residues" evidence="5">
    <location>
        <begin position="540"/>
        <end position="549"/>
    </location>
</feature>
<dbReference type="eggNOG" id="KOG3394">
    <property type="taxonomic scope" value="Eukaryota"/>
</dbReference>
<dbReference type="SUPFAM" id="SSF50911">
    <property type="entry name" value="Mannose 6-phosphate receptor domain"/>
    <property type="match status" value="1"/>
</dbReference>
<feature type="region of interest" description="Disordered" evidence="5">
    <location>
        <begin position="514"/>
        <end position="549"/>
    </location>
</feature>
<dbReference type="InterPro" id="IPR012913">
    <property type="entry name" value="OS9-like_dom"/>
</dbReference>
<evidence type="ECO:0000256" key="5">
    <source>
        <dbReference type="SAM" id="MobiDB-lite"/>
    </source>
</evidence>
<dbReference type="GO" id="GO:0030968">
    <property type="term" value="P:endoplasmic reticulum unfolded protein response"/>
    <property type="evidence" value="ECO:0007669"/>
    <property type="project" value="InterPro"/>
</dbReference>
<evidence type="ECO:0000313" key="8">
    <source>
        <dbReference type="EnsemblMetazoa" id="Aqu2.1.34921_001"/>
    </source>
</evidence>
<gene>
    <name evidence="8" type="primary">105312350</name>
</gene>
<feature type="compositionally biased region" description="Basic and acidic residues" evidence="5">
    <location>
        <begin position="514"/>
        <end position="529"/>
    </location>
</feature>
<comment type="subcellular location">
    <subcellularLocation>
        <location evidence="1">Endoplasmic reticulum</location>
    </subcellularLocation>
</comment>
<dbReference type="OrthoDB" id="448954at2759"/>
<dbReference type="Proteomes" id="UP000007879">
    <property type="component" value="Unassembled WGS sequence"/>
</dbReference>
<evidence type="ECO:0000256" key="3">
    <source>
        <dbReference type="ARBA" id="ARBA00022824"/>
    </source>
</evidence>
<evidence type="ECO:0000313" key="9">
    <source>
        <dbReference type="Proteomes" id="UP000007879"/>
    </source>
</evidence>
<proteinExistence type="predicted"/>
<keyword evidence="2 6" id="KW-0732">Signal</keyword>
<dbReference type="EnsemblMetazoa" id="XM_011404934.2">
    <property type="protein sequence ID" value="XP_011403236.1"/>
    <property type="gene ID" value="LOC105312350"/>
</dbReference>
<evidence type="ECO:0000256" key="1">
    <source>
        <dbReference type="ARBA" id="ARBA00004240"/>
    </source>
</evidence>
<feature type="compositionally biased region" description="Basic and acidic residues" evidence="5">
    <location>
        <begin position="360"/>
        <end position="369"/>
    </location>
</feature>
<organism evidence="8">
    <name type="scientific">Amphimedon queenslandica</name>
    <name type="common">Sponge</name>
    <dbReference type="NCBI Taxonomy" id="400682"/>
    <lineage>
        <taxon>Eukaryota</taxon>
        <taxon>Metazoa</taxon>
        <taxon>Porifera</taxon>
        <taxon>Demospongiae</taxon>
        <taxon>Heteroscleromorpha</taxon>
        <taxon>Haplosclerida</taxon>
        <taxon>Niphatidae</taxon>
        <taxon>Amphimedon</taxon>
    </lineage>
</organism>
<dbReference type="PANTHER" id="PTHR15414:SF5">
    <property type="entry name" value="PROTEIN OS-9"/>
    <property type="match status" value="1"/>
</dbReference>
<dbReference type="InterPro" id="IPR009011">
    <property type="entry name" value="Man6P_isomerase_rcpt-bd_dom_sf"/>
</dbReference>
<dbReference type="EnsemblMetazoa" id="Aqu2.1.34921_001">
    <property type="protein sequence ID" value="Aqu2.1.34921_001"/>
    <property type="gene ID" value="Aqu2.1.34921"/>
</dbReference>
<feature type="domain" description="MRH" evidence="7">
    <location>
        <begin position="112"/>
        <end position="244"/>
    </location>
</feature>
<dbReference type="KEGG" id="aqu:105312350"/>
<feature type="region of interest" description="Disordered" evidence="5">
    <location>
        <begin position="356"/>
        <end position="445"/>
    </location>
</feature>
<feature type="signal peptide" evidence="6">
    <location>
        <begin position="1"/>
        <end position="23"/>
    </location>
</feature>
<protein>
    <recommendedName>
        <fullName evidence="7">MRH domain-containing protein</fullName>
    </recommendedName>
</protein>
<keyword evidence="3" id="KW-0256">Endoplasmic reticulum</keyword>
<dbReference type="Gene3D" id="2.70.130.10">
    <property type="entry name" value="Mannose-6-phosphate receptor binding domain"/>
    <property type="match status" value="1"/>
</dbReference>
<dbReference type="InParanoid" id="A0A1X7V4M1"/>